<keyword evidence="3" id="KW-1185">Reference proteome</keyword>
<dbReference type="Proteomes" id="UP000653454">
    <property type="component" value="Unassembled WGS sequence"/>
</dbReference>
<dbReference type="EMBL" id="CAJHNJ030000039">
    <property type="protein sequence ID" value="CAG9129867.1"/>
    <property type="molecule type" value="Genomic_DNA"/>
</dbReference>
<evidence type="ECO:0000313" key="3">
    <source>
        <dbReference type="Proteomes" id="UP000653454"/>
    </source>
</evidence>
<dbReference type="Pfam" id="PF21787">
    <property type="entry name" value="TNP-like_RNaseH_N"/>
    <property type="match status" value="1"/>
</dbReference>
<evidence type="ECO:0000259" key="1">
    <source>
        <dbReference type="Pfam" id="PF21787"/>
    </source>
</evidence>
<proteinExistence type="predicted"/>
<name>A0A8S4FMW7_PLUXY</name>
<gene>
    <name evidence="2" type="ORF">PLXY2_LOCUS9713</name>
</gene>
<evidence type="ECO:0000313" key="2">
    <source>
        <dbReference type="EMBL" id="CAG9129867.1"/>
    </source>
</evidence>
<sequence length="207" mass="23539">MNIVHKHRNEVIRQRTKVTDIAVKICKLKWQWAAANFRASKVAAWDEKKKMWSVVFDKMTFEAALTYDKNKDSINGFVELNEKKNEFADHALVFMLRGAVYKWHLPVTFYYCQGATSGMQLKSILKDVISAVVECGLKPIASVPAGYRGRKGRGKTVSEGEHVVWRESERARRERRSASRPRSLASVTCVVGAGRILLDAPENTIQR</sequence>
<organism evidence="2 3">
    <name type="scientific">Plutella xylostella</name>
    <name type="common">Diamondback moth</name>
    <name type="synonym">Plutella maculipennis</name>
    <dbReference type="NCBI Taxonomy" id="51655"/>
    <lineage>
        <taxon>Eukaryota</taxon>
        <taxon>Metazoa</taxon>
        <taxon>Ecdysozoa</taxon>
        <taxon>Arthropoda</taxon>
        <taxon>Hexapoda</taxon>
        <taxon>Insecta</taxon>
        <taxon>Pterygota</taxon>
        <taxon>Neoptera</taxon>
        <taxon>Endopterygota</taxon>
        <taxon>Lepidoptera</taxon>
        <taxon>Glossata</taxon>
        <taxon>Ditrysia</taxon>
        <taxon>Yponomeutoidea</taxon>
        <taxon>Plutellidae</taxon>
        <taxon>Plutella</taxon>
    </lineage>
</organism>
<accession>A0A8S4FMW7</accession>
<dbReference type="InterPro" id="IPR048365">
    <property type="entry name" value="TNP-like_RNaseH_N"/>
</dbReference>
<feature type="domain" description="Transposable element P transposase-like RNase H" evidence="1">
    <location>
        <begin position="36"/>
        <end position="142"/>
    </location>
</feature>
<reference evidence="2" key="1">
    <citation type="submission" date="2020-11" db="EMBL/GenBank/DDBJ databases">
        <authorList>
            <person name="Whiteford S."/>
        </authorList>
    </citation>
    <scope>NUCLEOTIDE SEQUENCE</scope>
</reference>
<comment type="caution">
    <text evidence="2">The sequence shown here is derived from an EMBL/GenBank/DDBJ whole genome shotgun (WGS) entry which is preliminary data.</text>
</comment>
<protein>
    <submittedName>
        <fullName evidence="2">(diamondback moth) hypothetical protein</fullName>
    </submittedName>
</protein>
<dbReference type="AlphaFoldDB" id="A0A8S4FMW7"/>